<dbReference type="PANTHER" id="PTHR23074:SF86">
    <property type="entry name" value="SPASTIN"/>
    <property type="match status" value="1"/>
</dbReference>
<dbReference type="SUPFAM" id="SSF52540">
    <property type="entry name" value="P-loop containing nucleoside triphosphate hydrolases"/>
    <property type="match status" value="1"/>
</dbReference>
<keyword evidence="2" id="KW-0963">Cytoplasm</keyword>
<dbReference type="InterPro" id="IPR036181">
    <property type="entry name" value="MIT_dom_sf"/>
</dbReference>
<evidence type="ECO:0000256" key="3">
    <source>
        <dbReference type="ARBA" id="ARBA00022741"/>
    </source>
</evidence>
<gene>
    <name evidence="9" type="ORF">AURANDRAFT_11529</name>
</gene>
<dbReference type="FunFam" id="3.40.50.300:FF:001054">
    <property type="entry name" value="ATPase, AAA family, putative"/>
    <property type="match status" value="1"/>
</dbReference>
<proteinExistence type="predicted"/>
<evidence type="ECO:0000313" key="9">
    <source>
        <dbReference type="EMBL" id="EGB10974.1"/>
    </source>
</evidence>
<dbReference type="Gene3D" id="1.10.8.60">
    <property type="match status" value="1"/>
</dbReference>
<dbReference type="eggNOG" id="KOG0740">
    <property type="taxonomic scope" value="Eukaryota"/>
</dbReference>
<comment type="subcellular location">
    <subcellularLocation>
        <location evidence="1">Cytoplasm</location>
    </subcellularLocation>
</comment>
<dbReference type="InterPro" id="IPR027417">
    <property type="entry name" value="P-loop_NTPase"/>
</dbReference>
<dbReference type="GO" id="GO:0005737">
    <property type="term" value="C:cytoplasm"/>
    <property type="evidence" value="ECO:0007669"/>
    <property type="project" value="UniProtKB-SubCell"/>
</dbReference>
<dbReference type="EMBL" id="GL833123">
    <property type="protein sequence ID" value="EGB10974.1"/>
    <property type="molecule type" value="Genomic_DNA"/>
</dbReference>
<dbReference type="KEGG" id="aaf:AURANDRAFT_11529"/>
<dbReference type="SUPFAM" id="SSF116846">
    <property type="entry name" value="MIT domain"/>
    <property type="match status" value="1"/>
</dbReference>
<dbReference type="Gene3D" id="3.40.50.300">
    <property type="entry name" value="P-loop containing nucleotide triphosphate hydrolases"/>
    <property type="match status" value="1"/>
</dbReference>
<name>F0Y1A8_AURAN</name>
<evidence type="ECO:0000256" key="6">
    <source>
        <dbReference type="ARBA" id="ARBA00038871"/>
    </source>
</evidence>
<dbReference type="InterPro" id="IPR050304">
    <property type="entry name" value="MT-severing_AAA_ATPase"/>
</dbReference>
<keyword evidence="10" id="KW-1185">Reference proteome</keyword>
<feature type="compositionally biased region" description="Low complexity" evidence="7">
    <location>
        <begin position="80"/>
        <end position="94"/>
    </location>
</feature>
<dbReference type="PANTHER" id="PTHR23074">
    <property type="entry name" value="AAA DOMAIN-CONTAINING"/>
    <property type="match status" value="1"/>
</dbReference>
<dbReference type="EC" id="5.6.1.1" evidence="6"/>
<dbReference type="OMA" id="TICCLTE"/>
<dbReference type="Pfam" id="PF04212">
    <property type="entry name" value="MIT"/>
    <property type="match status" value="1"/>
</dbReference>
<accession>F0Y1A8</accession>
<dbReference type="OrthoDB" id="29072at2759"/>
<evidence type="ECO:0000256" key="7">
    <source>
        <dbReference type="SAM" id="MobiDB-lite"/>
    </source>
</evidence>
<feature type="region of interest" description="Disordered" evidence="7">
    <location>
        <begin position="67"/>
        <end position="98"/>
    </location>
</feature>
<keyword evidence="4" id="KW-0067">ATP-binding</keyword>
<comment type="catalytic activity">
    <reaction evidence="5">
        <text>n ATP + n H2O + a microtubule = n ADP + n phosphate + (n+1) alpha/beta tubulin heterodimers.</text>
        <dbReference type="EC" id="5.6.1.1"/>
    </reaction>
</comment>
<evidence type="ECO:0000259" key="8">
    <source>
        <dbReference type="SMART" id="SM00382"/>
    </source>
</evidence>
<dbReference type="Proteomes" id="UP000002729">
    <property type="component" value="Unassembled WGS sequence"/>
</dbReference>
<organism evidence="10">
    <name type="scientific">Aureococcus anophagefferens</name>
    <name type="common">Harmful bloom alga</name>
    <dbReference type="NCBI Taxonomy" id="44056"/>
    <lineage>
        <taxon>Eukaryota</taxon>
        <taxon>Sar</taxon>
        <taxon>Stramenopiles</taxon>
        <taxon>Ochrophyta</taxon>
        <taxon>Pelagophyceae</taxon>
        <taxon>Pelagomonadales</taxon>
        <taxon>Pelagomonadaceae</taxon>
        <taxon>Aureococcus</taxon>
    </lineage>
</organism>
<evidence type="ECO:0000256" key="2">
    <source>
        <dbReference type="ARBA" id="ARBA00022490"/>
    </source>
</evidence>
<feature type="non-terminal residue" evidence="9">
    <location>
        <position position="342"/>
    </location>
</feature>
<dbReference type="AlphaFoldDB" id="F0Y1A8"/>
<dbReference type="InParanoid" id="F0Y1A8"/>
<dbReference type="Pfam" id="PF00004">
    <property type="entry name" value="AAA"/>
    <property type="match status" value="1"/>
</dbReference>
<dbReference type="InterPro" id="IPR003959">
    <property type="entry name" value="ATPase_AAA_core"/>
</dbReference>
<dbReference type="GO" id="GO:0008568">
    <property type="term" value="F:microtubule severing ATPase activity"/>
    <property type="evidence" value="ECO:0007669"/>
    <property type="project" value="UniProtKB-EC"/>
</dbReference>
<evidence type="ECO:0000256" key="4">
    <source>
        <dbReference type="ARBA" id="ARBA00022840"/>
    </source>
</evidence>
<evidence type="ECO:0000256" key="5">
    <source>
        <dbReference type="ARBA" id="ARBA00036378"/>
    </source>
</evidence>
<keyword evidence="3" id="KW-0547">Nucleotide-binding</keyword>
<evidence type="ECO:0000313" key="10">
    <source>
        <dbReference type="Proteomes" id="UP000002729"/>
    </source>
</evidence>
<dbReference type="GO" id="GO:0016887">
    <property type="term" value="F:ATP hydrolysis activity"/>
    <property type="evidence" value="ECO:0007669"/>
    <property type="project" value="InterPro"/>
</dbReference>
<reference evidence="9 10" key="1">
    <citation type="journal article" date="2011" name="Proc. Natl. Acad. Sci. U.S.A.">
        <title>Niche of harmful alga Aureococcus anophagefferens revealed through ecogenomics.</title>
        <authorList>
            <person name="Gobler C.J."/>
            <person name="Berry D.L."/>
            <person name="Dyhrman S.T."/>
            <person name="Wilhelm S.W."/>
            <person name="Salamov A."/>
            <person name="Lobanov A.V."/>
            <person name="Zhang Y."/>
            <person name="Collier J.L."/>
            <person name="Wurch L.L."/>
            <person name="Kustka A.B."/>
            <person name="Dill B.D."/>
            <person name="Shah M."/>
            <person name="VerBerkmoes N.C."/>
            <person name="Kuo A."/>
            <person name="Terry A."/>
            <person name="Pangilinan J."/>
            <person name="Lindquist E.A."/>
            <person name="Lucas S."/>
            <person name="Paulsen I.T."/>
            <person name="Hattenrath-Lehmann T.K."/>
            <person name="Talmage S.C."/>
            <person name="Walker E.A."/>
            <person name="Koch F."/>
            <person name="Burson A.M."/>
            <person name="Marcoval M.A."/>
            <person name="Tang Y.Z."/>
            <person name="Lecleir G.R."/>
            <person name="Coyne K.J."/>
            <person name="Berg G.M."/>
            <person name="Bertrand E.M."/>
            <person name="Saito M.A."/>
            <person name="Gladyshev V.N."/>
            <person name="Grigoriev I.V."/>
        </authorList>
    </citation>
    <scope>NUCLEOTIDE SEQUENCE [LARGE SCALE GENOMIC DNA]</scope>
    <source>
        <strain evidence="10">CCMP 1984</strain>
    </source>
</reference>
<feature type="domain" description="AAA+ ATPase" evidence="8">
    <location>
        <begin position="151"/>
        <end position="285"/>
    </location>
</feature>
<feature type="non-terminal residue" evidence="9">
    <location>
        <position position="1"/>
    </location>
</feature>
<dbReference type="Gene3D" id="1.20.58.80">
    <property type="entry name" value="Phosphotransferase system, lactose/cellobiose-type IIA subunit"/>
    <property type="match status" value="1"/>
</dbReference>
<dbReference type="GeneID" id="20218075"/>
<dbReference type="InterPro" id="IPR003593">
    <property type="entry name" value="AAA+_ATPase"/>
</dbReference>
<dbReference type="InterPro" id="IPR007330">
    <property type="entry name" value="MIT_dom"/>
</dbReference>
<dbReference type="GO" id="GO:0005524">
    <property type="term" value="F:ATP binding"/>
    <property type="evidence" value="ECO:0007669"/>
    <property type="project" value="UniProtKB-KW"/>
</dbReference>
<evidence type="ECO:0000256" key="1">
    <source>
        <dbReference type="ARBA" id="ARBA00004496"/>
    </source>
</evidence>
<dbReference type="SMART" id="SM00382">
    <property type="entry name" value="AAA"/>
    <property type="match status" value="1"/>
</dbReference>
<protein>
    <recommendedName>
        <fullName evidence="6">microtubule-severing ATPase</fullName>
        <ecNumber evidence="6">5.6.1.1</ecNumber>
    </recommendedName>
</protein>
<dbReference type="RefSeq" id="XP_009034539.1">
    <property type="nucleotide sequence ID" value="XM_009036291.1"/>
</dbReference>
<dbReference type="GO" id="GO:0015630">
    <property type="term" value="C:microtubule cytoskeleton"/>
    <property type="evidence" value="ECO:0007669"/>
    <property type="project" value="TreeGrafter"/>
</dbReference>
<sequence>LDELKQFKVALALYEDGLATLLGCLKQERDAAKKAQLAQKFEEYLARAEQLKASLGARAPDHHAYGARVAAPPRPPPAPSAAAPAARPAQTPVAPEAPSPHEAQILAEMLDASPGVGWSDVKGLEGAKRTLKEAVVLPYLRPDLYKGLRSPPKGVLLFGPPGTGKTLLAECVASESRFAFFALSASALTSKWLGEGEKLVKALFKVARDRAPSVVFLDEVDSLLSRRGDGDHEASRRLKTEFLVHLDGLGGGGRVLFMGATNRPWDLDDAFLRRVPRRVLIPLPDGAARRAFLDALLDGEDGARTSLDAARREKVVAATEGYSMSDLRALAEEAAMGPLRAL</sequence>